<dbReference type="EMBL" id="JAUPBM010000165">
    <property type="protein sequence ID" value="MDO7021252.1"/>
    <property type="molecule type" value="Genomic_DNA"/>
</dbReference>
<gene>
    <name evidence="7" type="ORF">Q5M86_10765</name>
</gene>
<proteinExistence type="predicted"/>
<evidence type="ECO:0000256" key="3">
    <source>
        <dbReference type="ARBA" id="ARBA00022989"/>
    </source>
</evidence>
<evidence type="ECO:0000313" key="8">
    <source>
        <dbReference type="Proteomes" id="UP001175147"/>
    </source>
</evidence>
<protein>
    <submittedName>
        <fullName evidence="7">YkvA family protein</fullName>
    </submittedName>
</protein>
<reference evidence="7" key="1">
    <citation type="submission" date="2023-07" db="EMBL/GenBank/DDBJ databases">
        <title>Mucosal microbiota of week-old chicken and adult hens.</title>
        <authorList>
            <person name="Volf J."/>
            <person name="Karasova D."/>
            <person name="Crhanova M."/>
            <person name="Faldynova M."/>
            <person name="Prikrylova H."/>
            <person name="Zeman M."/>
            <person name="Babak V."/>
            <person name="Rajova J."/>
            <person name="Rychlik I."/>
        </authorList>
    </citation>
    <scope>NUCLEOTIDE SEQUENCE</scope>
    <source>
        <strain evidence="7">ET902</strain>
    </source>
</reference>
<sequence>MKKTDNKNKDYVEIPDEDLEILGKDGIYRKYSTYKKNNRKSRLIHWIPFLLAVIYTISPIDLVPDRIPIGKLDDIILLAITLYYGLKKADFSDNPIINVIIRNIILSTTITVFVMMIIIYCLAVFL</sequence>
<accession>A0ABT8Z0W8</accession>
<organism evidence="7 8">
    <name type="scientific">Brachyspira innocens</name>
    <dbReference type="NCBI Taxonomy" id="13264"/>
    <lineage>
        <taxon>Bacteria</taxon>
        <taxon>Pseudomonadati</taxon>
        <taxon>Spirochaetota</taxon>
        <taxon>Spirochaetia</taxon>
        <taxon>Brachyspirales</taxon>
        <taxon>Brachyspiraceae</taxon>
        <taxon>Brachyspira</taxon>
    </lineage>
</organism>
<keyword evidence="2 5" id="KW-0812">Transmembrane</keyword>
<keyword evidence="4 5" id="KW-0472">Membrane</keyword>
<keyword evidence="8" id="KW-1185">Reference proteome</keyword>
<feature type="domain" description="DUF1232" evidence="6">
    <location>
        <begin position="49"/>
        <end position="79"/>
    </location>
</feature>
<evidence type="ECO:0000256" key="5">
    <source>
        <dbReference type="SAM" id="Phobius"/>
    </source>
</evidence>
<evidence type="ECO:0000256" key="4">
    <source>
        <dbReference type="ARBA" id="ARBA00023136"/>
    </source>
</evidence>
<name>A0ABT8Z0W8_9SPIR</name>
<keyword evidence="3 5" id="KW-1133">Transmembrane helix</keyword>
<feature type="transmembrane region" description="Helical" evidence="5">
    <location>
        <begin position="43"/>
        <end position="60"/>
    </location>
</feature>
<dbReference type="Proteomes" id="UP001175147">
    <property type="component" value="Unassembled WGS sequence"/>
</dbReference>
<evidence type="ECO:0000256" key="2">
    <source>
        <dbReference type="ARBA" id="ARBA00022692"/>
    </source>
</evidence>
<dbReference type="RefSeq" id="WP_020003727.1">
    <property type="nucleotide sequence ID" value="NZ_JAUPBL010000064.1"/>
</dbReference>
<comment type="caution">
    <text evidence="7">The sequence shown here is derived from an EMBL/GenBank/DDBJ whole genome shotgun (WGS) entry which is preliminary data.</text>
</comment>
<evidence type="ECO:0000256" key="1">
    <source>
        <dbReference type="ARBA" id="ARBA00004127"/>
    </source>
</evidence>
<feature type="transmembrane region" description="Helical" evidence="5">
    <location>
        <begin position="104"/>
        <end position="125"/>
    </location>
</feature>
<comment type="subcellular location">
    <subcellularLocation>
        <location evidence="1">Endomembrane system</location>
        <topology evidence="1">Multi-pass membrane protein</topology>
    </subcellularLocation>
</comment>
<dbReference type="Pfam" id="PF06803">
    <property type="entry name" value="DUF1232"/>
    <property type="match status" value="1"/>
</dbReference>
<evidence type="ECO:0000313" key="7">
    <source>
        <dbReference type="EMBL" id="MDO7021252.1"/>
    </source>
</evidence>
<feature type="transmembrane region" description="Helical" evidence="5">
    <location>
        <begin position="66"/>
        <end position="84"/>
    </location>
</feature>
<dbReference type="InterPro" id="IPR010652">
    <property type="entry name" value="DUF1232"/>
</dbReference>
<evidence type="ECO:0000259" key="6">
    <source>
        <dbReference type="Pfam" id="PF06803"/>
    </source>
</evidence>